<reference evidence="4 5" key="1">
    <citation type="submission" date="2017-12" db="EMBL/GenBank/DDBJ databases">
        <title>Genomes of bacteria within cyanobacterial aggregates.</title>
        <authorList>
            <person name="Cai H."/>
        </authorList>
    </citation>
    <scope>NUCLEOTIDE SEQUENCE [LARGE SCALE GENOMIC DNA]</scope>
    <source>
        <strain evidence="4 5">TH16</strain>
    </source>
</reference>
<organism evidence="4 5">
    <name type="scientific">Niveispirillum cyanobacteriorum</name>
    <dbReference type="NCBI Taxonomy" id="1612173"/>
    <lineage>
        <taxon>Bacteria</taxon>
        <taxon>Pseudomonadati</taxon>
        <taxon>Pseudomonadota</taxon>
        <taxon>Alphaproteobacteria</taxon>
        <taxon>Rhodospirillales</taxon>
        <taxon>Azospirillaceae</taxon>
        <taxon>Niveispirillum</taxon>
    </lineage>
</organism>
<dbReference type="PANTHER" id="PTHR11365">
    <property type="entry name" value="5-OXOPROLINASE RELATED"/>
    <property type="match status" value="1"/>
</dbReference>
<name>A0A2K9NGY5_9PROT</name>
<dbReference type="InterPro" id="IPR008040">
    <property type="entry name" value="Hydant_A_N"/>
</dbReference>
<dbReference type="InterPro" id="IPR049517">
    <property type="entry name" value="ACX-like_C"/>
</dbReference>
<evidence type="ECO:0000259" key="2">
    <source>
        <dbReference type="Pfam" id="PF05378"/>
    </source>
</evidence>
<feature type="domain" description="Acetophenone carboxylase-like C-terminal" evidence="3">
    <location>
        <begin position="513"/>
        <end position="674"/>
    </location>
</feature>
<protein>
    <submittedName>
        <fullName evidence="4">5-oxoprolinase</fullName>
    </submittedName>
</protein>
<dbReference type="Pfam" id="PF05378">
    <property type="entry name" value="Hydant_A_N"/>
    <property type="match status" value="1"/>
</dbReference>
<dbReference type="InterPro" id="IPR045079">
    <property type="entry name" value="Oxoprolinase-like"/>
</dbReference>
<dbReference type="OrthoDB" id="9759608at2"/>
<dbReference type="Proteomes" id="UP000234752">
    <property type="component" value="Chromosome eg_2"/>
</dbReference>
<dbReference type="KEGG" id="ncb:C0V82_18235"/>
<dbReference type="RefSeq" id="WP_102113861.1">
    <property type="nucleotide sequence ID" value="NZ_BMGN01000006.1"/>
</dbReference>
<dbReference type="EMBL" id="CP025612">
    <property type="protein sequence ID" value="AUN32322.1"/>
    <property type="molecule type" value="Genomic_DNA"/>
</dbReference>
<dbReference type="Pfam" id="PF01968">
    <property type="entry name" value="Hydantoinase_A"/>
    <property type="match status" value="1"/>
</dbReference>
<evidence type="ECO:0000259" key="1">
    <source>
        <dbReference type="Pfam" id="PF01968"/>
    </source>
</evidence>
<dbReference type="InterPro" id="IPR043129">
    <property type="entry name" value="ATPase_NBD"/>
</dbReference>
<feature type="domain" description="Hydantoinase A/oxoprolinase" evidence="1">
    <location>
        <begin position="205"/>
        <end position="491"/>
    </location>
</feature>
<dbReference type="GO" id="GO:0005829">
    <property type="term" value="C:cytosol"/>
    <property type="evidence" value="ECO:0007669"/>
    <property type="project" value="TreeGrafter"/>
</dbReference>
<dbReference type="AlphaFoldDB" id="A0A2K9NGY5"/>
<dbReference type="InterPro" id="IPR002821">
    <property type="entry name" value="Hydantoinase_A"/>
</dbReference>
<dbReference type="PANTHER" id="PTHR11365:SF23">
    <property type="entry name" value="HYPOTHETICAL 5-OXOPROLINASE (EUROFUNG)-RELATED"/>
    <property type="match status" value="1"/>
</dbReference>
<dbReference type="Pfam" id="PF19278">
    <property type="entry name" value="Hydant_A_C"/>
    <property type="match status" value="1"/>
</dbReference>
<evidence type="ECO:0000313" key="4">
    <source>
        <dbReference type="EMBL" id="AUN32322.1"/>
    </source>
</evidence>
<evidence type="ECO:0000313" key="5">
    <source>
        <dbReference type="Proteomes" id="UP000234752"/>
    </source>
</evidence>
<dbReference type="GO" id="GO:0006749">
    <property type="term" value="P:glutathione metabolic process"/>
    <property type="evidence" value="ECO:0007669"/>
    <property type="project" value="TreeGrafter"/>
</dbReference>
<gene>
    <name evidence="4" type="ORF">C0V82_18235</name>
</gene>
<accession>A0A2K9NGY5</accession>
<sequence length="685" mass="72018">MAYRLGVDVGGTFTDLLLIEDETGETFRDKVPSTPHDPSVAVVTGTLKICAKAGIDPKDVQLFMHGTTVATNTVLTSTGARVGLVTTDGYRQVLHIARSFVPGGLAGWIVWNKPPLTAPLECTVEVPERIGADGSIVTPLDEAALRVALERLKGEGIEALTIAFINAYRYDAHEVRAGQIAREIFPDLPVSLSSEVLPEMQEYERALTTVANSYVRPRVANYVRNLKAELNKAGMNGQMNLLRSDAGLMSFEKAQDHPVNLLMSGPAGGVAGALWVCGKSGFKNLLTVDVGGTSTDVALIENGQPRLARETECGDLKVRATSLDIRTVGAGGGSIAFVPELTKALRVGPASAGAVPGPVCYSRGGDKPTVTDANVVLGYLPEELLGGTMRLDRPAAAASVQGIADTLGIDLAAAANGIYSIANETMMGALRLISVQQGYDPRDFALVAFGGAGPLHANALGKLLGSWPVIVPPSPGVLCAFGDATTRLRAERAKSVGKVFADVSNGDVAGLLADLRAAVARELLAEGVAEADQEVSFEAGVRYSGQAFEVSLPVSLDGFAEGGLEALAVAFDKEHERLFTFCLDSDRELVTVRATALGKASAIRLEKLHKGNGDPSAAKVRDHAIWADGKEHPAIIYDRAKLKAGDFITGPAIICEMDSTTVLLPDHGAEVDDYGLILIRPLAAA</sequence>
<evidence type="ECO:0000259" key="3">
    <source>
        <dbReference type="Pfam" id="PF19278"/>
    </source>
</evidence>
<feature type="domain" description="Hydantoinase/oxoprolinase N-terminal" evidence="2">
    <location>
        <begin position="4"/>
        <end position="184"/>
    </location>
</feature>
<keyword evidence="5" id="KW-1185">Reference proteome</keyword>
<dbReference type="SUPFAM" id="SSF53067">
    <property type="entry name" value="Actin-like ATPase domain"/>
    <property type="match status" value="1"/>
</dbReference>
<dbReference type="GO" id="GO:0017168">
    <property type="term" value="F:5-oxoprolinase (ATP-hydrolyzing) activity"/>
    <property type="evidence" value="ECO:0007669"/>
    <property type="project" value="TreeGrafter"/>
</dbReference>
<proteinExistence type="predicted"/>